<sequence>MKNQIFKLKKYNNYQEIPNQYKWDLDDILNGKTIDQLINEYFSLFDELILIKDSKYETIENYISYLNINKSLLILKNKIINYFSNLININIVDSKVLKQNDDFELKEQEYQIKLGSEINRIYKNKDFLKKWLNDSRLKDVKKDLEFIIQNFDHKLDDNVEKYLNETYIGDPSLEDIFSTLTNSEIDFGYAISKDNKKYKITESSRVLLLKNKDEKIRKTTYYGYLNGFYNLRETLTKLLYQHLKRISIESSIRKYESSIKSLISSDKIEIAFLTNLFSSVTNKTNKIFKNFLKYKSIFFKKKFNKKMELWDSYLELVNVKNNYKIEEIQKIVIDATSIMPYEYNDKIIEAINDRWIDYVECPNKMSGAYSIGSSYGINKKYILMNYDGSINSIKTLIHELGHSLHSYYSDKNQSIFRSEYTLFLAEIASIFNELLLTDYLFLRAKNDEEKFYILSESINDFIGTVIKQCEWANFEFDLYNLIDSNNTFNSYFEIEKVYVNNSNKYLLSNKINKIGNKANIYSVSVPHFYYDFYVYKYAIGYIIANVFYNRYLQNGKYELENYIDNFLSAGDKDYPANILKSCGIDIYDQKIFDEAFNVIENKINEYIKLGKRIFKIK</sequence>
<dbReference type="EMBL" id="CP088155">
    <property type="protein sequence ID" value="WYM97572.1"/>
    <property type="molecule type" value="Genomic_DNA"/>
</dbReference>
<keyword evidence="4 6" id="KW-0862">Zinc</keyword>
<evidence type="ECO:0000259" key="8">
    <source>
        <dbReference type="Pfam" id="PF08439"/>
    </source>
</evidence>
<name>A0ABZ2TN89_9BACT</name>
<dbReference type="Proteomes" id="UP001622612">
    <property type="component" value="Chromosome"/>
</dbReference>
<dbReference type="InterPro" id="IPR013647">
    <property type="entry name" value="OligopepF_N_dom"/>
</dbReference>
<dbReference type="Gene3D" id="1.10.1370.20">
    <property type="entry name" value="Oligoendopeptidase f, C-terminal domain"/>
    <property type="match status" value="1"/>
</dbReference>
<organism evidence="9 10">
    <name type="scientific">Metamycoplasma faucium</name>
    <dbReference type="NCBI Taxonomy" id="56142"/>
    <lineage>
        <taxon>Bacteria</taxon>
        <taxon>Bacillati</taxon>
        <taxon>Mycoplasmatota</taxon>
        <taxon>Mycoplasmoidales</taxon>
        <taxon>Metamycoplasmataceae</taxon>
        <taxon>Metamycoplasma</taxon>
    </lineage>
</organism>
<protein>
    <submittedName>
        <fullName evidence="9">Oligoendopeptidase F family protein</fullName>
    </submittedName>
</protein>
<proteinExistence type="inferred from homology"/>
<evidence type="ECO:0000256" key="1">
    <source>
        <dbReference type="ARBA" id="ARBA00022670"/>
    </source>
</evidence>
<dbReference type="Gene3D" id="1.20.140.70">
    <property type="entry name" value="Oligopeptidase f, N-terminal domain"/>
    <property type="match status" value="1"/>
</dbReference>
<evidence type="ECO:0000256" key="2">
    <source>
        <dbReference type="ARBA" id="ARBA00022723"/>
    </source>
</evidence>
<evidence type="ECO:0000256" key="4">
    <source>
        <dbReference type="ARBA" id="ARBA00022833"/>
    </source>
</evidence>
<dbReference type="CDD" id="cd09608">
    <property type="entry name" value="M3B_PepF"/>
    <property type="match status" value="1"/>
</dbReference>
<dbReference type="Pfam" id="PF01432">
    <property type="entry name" value="Peptidase_M3"/>
    <property type="match status" value="1"/>
</dbReference>
<evidence type="ECO:0000313" key="9">
    <source>
        <dbReference type="EMBL" id="WYM97572.1"/>
    </source>
</evidence>
<feature type="domain" description="Oligopeptidase F N-terminal" evidence="8">
    <location>
        <begin position="125"/>
        <end position="187"/>
    </location>
</feature>
<comment type="cofactor">
    <cofactor evidence="6">
        <name>Zn(2+)</name>
        <dbReference type="ChEBI" id="CHEBI:29105"/>
    </cofactor>
    <text evidence="6">Binds 1 zinc ion.</text>
</comment>
<evidence type="ECO:0000256" key="5">
    <source>
        <dbReference type="ARBA" id="ARBA00023049"/>
    </source>
</evidence>
<keyword evidence="2 6" id="KW-0479">Metal-binding</keyword>
<evidence type="ECO:0000256" key="3">
    <source>
        <dbReference type="ARBA" id="ARBA00022801"/>
    </source>
</evidence>
<feature type="domain" description="Peptidase M3A/M3B catalytic" evidence="7">
    <location>
        <begin position="208"/>
        <end position="597"/>
    </location>
</feature>
<evidence type="ECO:0000313" key="10">
    <source>
        <dbReference type="Proteomes" id="UP001622612"/>
    </source>
</evidence>
<keyword evidence="1 6" id="KW-0645">Protease</keyword>
<gene>
    <name evidence="9" type="ORF">LQ356_01570</name>
</gene>
<dbReference type="RefSeq" id="WP_405312102.1">
    <property type="nucleotide sequence ID" value="NZ_CP088155.1"/>
</dbReference>
<dbReference type="SUPFAM" id="SSF55486">
    <property type="entry name" value="Metalloproteases ('zincins'), catalytic domain"/>
    <property type="match status" value="1"/>
</dbReference>
<comment type="similarity">
    <text evidence="6">Belongs to the peptidase M3 family.</text>
</comment>
<dbReference type="InterPro" id="IPR001567">
    <property type="entry name" value="Pept_M3A_M3B_dom"/>
</dbReference>
<evidence type="ECO:0000259" key="7">
    <source>
        <dbReference type="Pfam" id="PF01432"/>
    </source>
</evidence>
<accession>A0ABZ2TN89</accession>
<reference evidence="9" key="1">
    <citation type="submission" date="2021-11" db="EMBL/GenBank/DDBJ databases">
        <title>The first genome sequence of unculturable Mycoplasma faucium obtained by de novo assembly of metagenomic reads.</title>
        <authorList>
            <person name="Sabat A.J."/>
            <person name="Bathoorn E."/>
            <person name="Akkerboom V."/>
            <person name="Friedrich A.W."/>
        </authorList>
    </citation>
    <scope>NUCLEOTIDE SEQUENCE [LARGE SCALE GENOMIC DNA]</scope>
    <source>
        <strain evidence="9">UMCG-MFM1</strain>
    </source>
</reference>
<keyword evidence="5 6" id="KW-0482">Metalloprotease</keyword>
<dbReference type="Pfam" id="PF08439">
    <property type="entry name" value="Peptidase_M3_N"/>
    <property type="match status" value="1"/>
</dbReference>
<keyword evidence="3 6" id="KW-0378">Hydrolase</keyword>
<keyword evidence="10" id="KW-1185">Reference proteome</keyword>
<evidence type="ECO:0000256" key="6">
    <source>
        <dbReference type="RuleBase" id="RU003435"/>
    </source>
</evidence>
<dbReference type="InterPro" id="IPR042088">
    <property type="entry name" value="OligoPept_F_C"/>
</dbReference>